<evidence type="ECO:0000256" key="5">
    <source>
        <dbReference type="ARBA" id="ARBA00022962"/>
    </source>
</evidence>
<evidence type="ECO:0000256" key="1">
    <source>
        <dbReference type="ARBA" id="ARBA00004873"/>
    </source>
</evidence>
<evidence type="ECO:0000256" key="3">
    <source>
        <dbReference type="ARBA" id="ARBA00022605"/>
    </source>
</evidence>
<dbReference type="RefSeq" id="WP_267645944.1">
    <property type="nucleotide sequence ID" value="NZ_JANHGR010000001.1"/>
</dbReference>
<name>A0ABD6BPA6_9EURY</name>
<accession>A0ABD6BPA6</accession>
<dbReference type="CDD" id="cd01743">
    <property type="entry name" value="GATase1_Anthranilate_Synthase"/>
    <property type="match status" value="1"/>
</dbReference>
<evidence type="ECO:0000259" key="9">
    <source>
        <dbReference type="Pfam" id="PF00117"/>
    </source>
</evidence>
<dbReference type="InterPro" id="IPR006221">
    <property type="entry name" value="TrpG/PapA_dom"/>
</dbReference>
<keyword evidence="5" id="KW-0315">Glutamine amidotransferase</keyword>
<dbReference type="Gene3D" id="3.40.50.880">
    <property type="match status" value="1"/>
</dbReference>
<dbReference type="GO" id="GO:0004049">
    <property type="term" value="F:anthranilate synthase activity"/>
    <property type="evidence" value="ECO:0007669"/>
    <property type="project" value="UniProtKB-EC"/>
</dbReference>
<proteinExistence type="predicted"/>
<comment type="pathway">
    <text evidence="1">Amino-acid biosynthesis; L-tryptophan biosynthesis; L-tryptophan from chorismate: step 1/5.</text>
</comment>
<dbReference type="FunFam" id="3.40.50.880:FF:000003">
    <property type="entry name" value="Anthranilate synthase component II"/>
    <property type="match status" value="1"/>
</dbReference>
<comment type="catalytic activity">
    <reaction evidence="8">
        <text>chorismate + L-glutamine = anthranilate + pyruvate + L-glutamate + H(+)</text>
        <dbReference type="Rhea" id="RHEA:21732"/>
        <dbReference type="ChEBI" id="CHEBI:15361"/>
        <dbReference type="ChEBI" id="CHEBI:15378"/>
        <dbReference type="ChEBI" id="CHEBI:16567"/>
        <dbReference type="ChEBI" id="CHEBI:29748"/>
        <dbReference type="ChEBI" id="CHEBI:29985"/>
        <dbReference type="ChEBI" id="CHEBI:58359"/>
        <dbReference type="EC" id="4.1.3.27"/>
    </reaction>
</comment>
<comment type="caution">
    <text evidence="10">The sequence shown here is derived from an EMBL/GenBank/DDBJ whole genome shotgun (WGS) entry which is preliminary data.</text>
</comment>
<dbReference type="PANTHER" id="PTHR43418">
    <property type="entry name" value="MULTIFUNCTIONAL TRYPTOPHAN BIOSYNTHESIS PROTEIN-RELATED"/>
    <property type="match status" value="1"/>
</dbReference>
<evidence type="ECO:0000313" key="11">
    <source>
        <dbReference type="Proteomes" id="UP001597139"/>
    </source>
</evidence>
<dbReference type="AlphaFoldDB" id="A0ABD6BPA6"/>
<dbReference type="EMBL" id="JBHUCZ010000001">
    <property type="protein sequence ID" value="MFD1566650.1"/>
    <property type="molecule type" value="Genomic_DNA"/>
</dbReference>
<dbReference type="InterPro" id="IPR050472">
    <property type="entry name" value="Anth_synth/Amidotransfase"/>
</dbReference>
<dbReference type="Proteomes" id="UP001597139">
    <property type="component" value="Unassembled WGS sequence"/>
</dbReference>
<evidence type="ECO:0000256" key="2">
    <source>
        <dbReference type="ARBA" id="ARBA00012266"/>
    </source>
</evidence>
<keyword evidence="7" id="KW-0456">Lyase</keyword>
<sequence length="199" mass="21620">MSGPQILVIDNYDSFVYNLVQYVGEAVQSTNGEVTVRRNDAVNAREIRQLAPDGIVVSPGPGTPAEAGVSMDVFDLDYPTLGVCLGHQALCANNGAPVGHADAVVHGKPSRISHDGEGVFDGLPEGIRVGRYHSLAVERDAIPDTLVETATTDDEDVVMAVRHREKPHVGVQFHPESILTEHGKAMVRNFLMICREWER</sequence>
<dbReference type="InterPro" id="IPR017926">
    <property type="entry name" value="GATASE"/>
</dbReference>
<feature type="domain" description="Glutamine amidotransferase" evidence="9">
    <location>
        <begin position="7"/>
        <end position="192"/>
    </location>
</feature>
<dbReference type="InterPro" id="IPR029062">
    <property type="entry name" value="Class_I_gatase-like"/>
</dbReference>
<evidence type="ECO:0000256" key="4">
    <source>
        <dbReference type="ARBA" id="ARBA00022822"/>
    </source>
</evidence>
<dbReference type="Pfam" id="PF00117">
    <property type="entry name" value="GATase"/>
    <property type="match status" value="1"/>
</dbReference>
<keyword evidence="3" id="KW-0028">Amino-acid biosynthesis</keyword>
<dbReference type="GO" id="GO:0000162">
    <property type="term" value="P:L-tryptophan biosynthetic process"/>
    <property type="evidence" value="ECO:0007669"/>
    <property type="project" value="UniProtKB-KW"/>
</dbReference>
<evidence type="ECO:0000256" key="7">
    <source>
        <dbReference type="ARBA" id="ARBA00023239"/>
    </source>
</evidence>
<evidence type="ECO:0000256" key="6">
    <source>
        <dbReference type="ARBA" id="ARBA00023141"/>
    </source>
</evidence>
<dbReference type="PANTHER" id="PTHR43418:SF4">
    <property type="entry name" value="MULTIFUNCTIONAL TRYPTOPHAN BIOSYNTHESIS PROTEIN"/>
    <property type="match status" value="1"/>
</dbReference>
<gene>
    <name evidence="10" type="ORF">ACFSAU_04020</name>
</gene>
<protein>
    <recommendedName>
        <fullName evidence="2">anthranilate synthase</fullName>
        <ecNumber evidence="2">4.1.3.27</ecNumber>
    </recommendedName>
</protein>
<keyword evidence="6" id="KW-0057">Aromatic amino acid biosynthesis</keyword>
<dbReference type="PRINTS" id="PR00097">
    <property type="entry name" value="ANTSNTHASEII"/>
</dbReference>
<dbReference type="SUPFAM" id="SSF52317">
    <property type="entry name" value="Class I glutamine amidotransferase-like"/>
    <property type="match status" value="1"/>
</dbReference>
<keyword evidence="4" id="KW-0822">Tryptophan biosynthesis</keyword>
<dbReference type="EC" id="4.1.3.27" evidence="2"/>
<dbReference type="PRINTS" id="PR00096">
    <property type="entry name" value="GATASE"/>
</dbReference>
<dbReference type="NCBIfam" id="TIGR00566">
    <property type="entry name" value="trpG_papA"/>
    <property type="match status" value="1"/>
</dbReference>
<evidence type="ECO:0000313" key="10">
    <source>
        <dbReference type="EMBL" id="MFD1566650.1"/>
    </source>
</evidence>
<dbReference type="PROSITE" id="PS51273">
    <property type="entry name" value="GATASE_TYPE_1"/>
    <property type="match status" value="1"/>
</dbReference>
<keyword evidence="11" id="KW-1185">Reference proteome</keyword>
<evidence type="ECO:0000256" key="8">
    <source>
        <dbReference type="ARBA" id="ARBA00047683"/>
    </source>
</evidence>
<organism evidence="10 11">
    <name type="scientific">Halolamina litorea</name>
    <dbReference type="NCBI Taxonomy" id="1515593"/>
    <lineage>
        <taxon>Archaea</taxon>
        <taxon>Methanobacteriati</taxon>
        <taxon>Methanobacteriota</taxon>
        <taxon>Stenosarchaea group</taxon>
        <taxon>Halobacteria</taxon>
        <taxon>Halobacteriales</taxon>
        <taxon>Haloferacaceae</taxon>
    </lineage>
</organism>
<reference evidence="10 11" key="1">
    <citation type="journal article" date="2019" name="Int. J. Syst. Evol. Microbiol.">
        <title>The Global Catalogue of Microorganisms (GCM) 10K type strain sequencing project: providing services to taxonomists for standard genome sequencing and annotation.</title>
        <authorList>
            <consortium name="The Broad Institute Genomics Platform"/>
            <consortium name="The Broad Institute Genome Sequencing Center for Infectious Disease"/>
            <person name="Wu L."/>
            <person name="Ma J."/>
        </authorList>
    </citation>
    <scope>NUCLEOTIDE SEQUENCE [LARGE SCALE GENOMIC DNA]</scope>
    <source>
        <strain evidence="10 11">CGMCC 1.12859</strain>
    </source>
</reference>